<evidence type="ECO:0000256" key="9">
    <source>
        <dbReference type="HAMAP-Rule" id="MF_00917"/>
    </source>
</evidence>
<keyword evidence="3 9" id="KW-0479">Metal-binding</keyword>
<feature type="binding site" evidence="9">
    <location>
        <position position="91"/>
    </location>
    <ligand>
        <name>S-adenosyl-L-methionine</name>
        <dbReference type="ChEBI" id="CHEBI:59789"/>
    </ligand>
</feature>
<dbReference type="PANTHER" id="PTHR42836">
    <property type="entry name" value="7-CARBOXY-7-DEAZAGUANINE SYNTHASE"/>
    <property type="match status" value="1"/>
</dbReference>
<feature type="binding site" evidence="9">
    <location>
        <position position="49"/>
    </location>
    <ligand>
        <name>[4Fe-4S] cluster</name>
        <dbReference type="ChEBI" id="CHEBI:49883"/>
        <note>4Fe-4S-S-AdoMet</note>
    </ligand>
</feature>
<comment type="caution">
    <text evidence="9">Lacks conserved residue(s) required for the propagation of feature annotation.</text>
</comment>
<dbReference type="GO" id="GO:0000287">
    <property type="term" value="F:magnesium ion binding"/>
    <property type="evidence" value="ECO:0007669"/>
    <property type="project" value="UniProtKB-UniRule"/>
</dbReference>
<feature type="domain" description="Radical SAM core" evidence="10">
    <location>
        <begin position="18"/>
        <end position="209"/>
    </location>
</feature>
<comment type="function">
    <text evidence="9">Catalyzes the complex heterocyclic radical-mediated conversion of 6-carboxy-5,6,7,8-tetrahydropterin (CPH4) to 7-carboxy-7-deazaguanine (CDG), a step common to the biosynthetic pathways of all 7-deazapurine-containing compounds.</text>
</comment>
<comment type="cofactor">
    <cofactor evidence="9">
        <name>S-adenosyl-L-methionine</name>
        <dbReference type="ChEBI" id="CHEBI:59789"/>
    </cofactor>
    <text evidence="9">Binds 1 S-adenosyl-L-methionine per subunit.</text>
</comment>
<reference evidence="11 12" key="1">
    <citation type="journal article" date="2018" name="Microbiome">
        <title>Fine metagenomic profile of the Mediterranean stratified and mixed water columns revealed by assembly and recruitment.</title>
        <authorList>
            <person name="Haro-Moreno J.M."/>
            <person name="Lopez-Perez M."/>
            <person name="De La Torre J.R."/>
            <person name="Picazo A."/>
            <person name="Camacho A."/>
            <person name="Rodriguez-Valera F."/>
        </authorList>
    </citation>
    <scope>NUCLEOTIDE SEQUENCE [LARGE SCALE GENOMIC DNA]</scope>
    <source>
        <strain evidence="11">MED-G83</strain>
    </source>
</reference>
<feature type="binding site" evidence="9">
    <location>
        <begin position="48"/>
        <end position="50"/>
    </location>
    <ligand>
        <name>S-adenosyl-L-methionine</name>
        <dbReference type="ChEBI" id="CHEBI:59789"/>
    </ligand>
</feature>
<feature type="binding site" evidence="9">
    <location>
        <position position="31"/>
    </location>
    <ligand>
        <name>[4Fe-4S] cluster</name>
        <dbReference type="ChEBI" id="CHEBI:49883"/>
        <note>4Fe-4S-S-AdoMet</note>
    </ligand>
</feature>
<keyword evidence="7 9" id="KW-0411">Iron-sulfur</keyword>
<sequence length="209" mass="23608">MSYRIKEIYFTQQGEGRNTGMDAVFVRFSGCNLWSGKEKHRAKAICSFCDTDFNGIDGVNGGEYTKESLLSKIESLWLSENKTINVVLTGGEPLLQADQTLVDHLKSSNIYIAIETNGTIKAPSGIDWVCVSPKPNTKILQDHGHELKFIYPQDSLHPDEFESLAYDNLFIQPMDSVNYIENLNLALEYCMAKPKWQLSLQTHKILGIR</sequence>
<dbReference type="InterPro" id="IPR024924">
    <property type="entry name" value="7-CO-7-deazaguanine_synth-like"/>
</dbReference>
<feature type="binding site" evidence="9">
    <location>
        <begin position="132"/>
        <end position="134"/>
    </location>
    <ligand>
        <name>S-adenosyl-L-methionine</name>
        <dbReference type="ChEBI" id="CHEBI:59789"/>
    </ligand>
</feature>
<keyword evidence="5 9" id="KW-0460">Magnesium</keyword>
<feature type="binding site" evidence="9">
    <location>
        <begin position="12"/>
        <end position="14"/>
    </location>
    <ligand>
        <name>substrate</name>
    </ligand>
</feature>
<dbReference type="InterPro" id="IPR007197">
    <property type="entry name" value="rSAM"/>
</dbReference>
<dbReference type="SUPFAM" id="SSF102114">
    <property type="entry name" value="Radical SAM enzymes"/>
    <property type="match status" value="1"/>
</dbReference>
<comment type="cofactor">
    <cofactor evidence="9">
        <name>[4Fe-4S] cluster</name>
        <dbReference type="ChEBI" id="CHEBI:49883"/>
    </cofactor>
    <text evidence="9">Binds 1 [4Fe-4S] cluster. The cluster is coordinated with 3 cysteines and an exchangeable S-adenosyl-L-methionine.</text>
</comment>
<comment type="similarity">
    <text evidence="9">Belongs to the radical SAM superfamily. 7-carboxy-7-deazaguanine synthase family.</text>
</comment>
<proteinExistence type="inferred from homology"/>
<evidence type="ECO:0000256" key="2">
    <source>
        <dbReference type="ARBA" id="ARBA00022691"/>
    </source>
</evidence>
<organism evidence="11 12">
    <name type="scientific">SAR86 cluster bacterium</name>
    <dbReference type="NCBI Taxonomy" id="2030880"/>
    <lineage>
        <taxon>Bacteria</taxon>
        <taxon>Pseudomonadati</taxon>
        <taxon>Pseudomonadota</taxon>
        <taxon>Gammaproteobacteria</taxon>
        <taxon>SAR86 cluster</taxon>
    </lineage>
</organism>
<dbReference type="EMBL" id="QOPD01000009">
    <property type="protein sequence ID" value="RCL37483.1"/>
    <property type="molecule type" value="Genomic_DNA"/>
</dbReference>
<keyword evidence="8 9" id="KW-0456">Lyase</keyword>
<dbReference type="InterPro" id="IPR013785">
    <property type="entry name" value="Aldolase_TIM"/>
</dbReference>
<keyword evidence="1 9" id="KW-0004">4Fe-4S</keyword>
<name>A0A368BJK6_9GAMM</name>
<evidence type="ECO:0000259" key="10">
    <source>
        <dbReference type="PROSITE" id="PS51918"/>
    </source>
</evidence>
<dbReference type="GO" id="GO:0008616">
    <property type="term" value="P:tRNA queuosine(34) biosynthetic process"/>
    <property type="evidence" value="ECO:0007669"/>
    <property type="project" value="UniProtKB-UniRule"/>
</dbReference>
<evidence type="ECO:0000256" key="3">
    <source>
        <dbReference type="ARBA" id="ARBA00022723"/>
    </source>
</evidence>
<evidence type="ECO:0000313" key="11">
    <source>
        <dbReference type="EMBL" id="RCL37483.1"/>
    </source>
</evidence>
<dbReference type="SFLD" id="SFLDS00029">
    <property type="entry name" value="Radical_SAM"/>
    <property type="match status" value="1"/>
</dbReference>
<feature type="binding site" evidence="9">
    <location>
        <position position="89"/>
    </location>
    <ligand>
        <name>substrate</name>
    </ligand>
</feature>
<evidence type="ECO:0000256" key="8">
    <source>
        <dbReference type="ARBA" id="ARBA00023239"/>
    </source>
</evidence>
<comment type="catalytic activity">
    <reaction evidence="9">
        <text>6-carboxy-5,6,7,8-tetrahydropterin + H(+) = 7-carboxy-7-carbaguanine + NH4(+)</text>
        <dbReference type="Rhea" id="RHEA:27974"/>
        <dbReference type="ChEBI" id="CHEBI:15378"/>
        <dbReference type="ChEBI" id="CHEBI:28938"/>
        <dbReference type="ChEBI" id="CHEBI:61032"/>
        <dbReference type="ChEBI" id="CHEBI:61036"/>
        <dbReference type="EC" id="4.3.99.3"/>
    </reaction>
</comment>
<dbReference type="UniPathway" id="UPA00391"/>
<evidence type="ECO:0000256" key="5">
    <source>
        <dbReference type="ARBA" id="ARBA00022842"/>
    </source>
</evidence>
<accession>A0A368BJK6</accession>
<dbReference type="PROSITE" id="PS51918">
    <property type="entry name" value="RADICAL_SAM"/>
    <property type="match status" value="1"/>
</dbReference>
<feature type="binding site" evidence="9">
    <location>
        <position position="27"/>
    </location>
    <ligand>
        <name>substrate</name>
    </ligand>
</feature>
<keyword evidence="6 9" id="KW-0408">Iron</keyword>
<dbReference type="HAMAP" id="MF_00917">
    <property type="entry name" value="QueE"/>
    <property type="match status" value="1"/>
</dbReference>
<feature type="binding site" evidence="9">
    <location>
        <begin position="172"/>
        <end position="175"/>
    </location>
    <ligand>
        <name>S-adenosyl-L-methionine</name>
        <dbReference type="ChEBI" id="CHEBI:59789"/>
    </ligand>
</feature>
<keyword evidence="4 9" id="KW-0671">Queuosine biosynthesis</keyword>
<comment type="cofactor">
    <cofactor evidence="9">
        <name>Mg(2+)</name>
        <dbReference type="ChEBI" id="CHEBI:18420"/>
    </cofactor>
</comment>
<dbReference type="Pfam" id="PF04055">
    <property type="entry name" value="Radical_SAM"/>
    <property type="match status" value="1"/>
</dbReference>
<dbReference type="InterPro" id="IPR058240">
    <property type="entry name" value="rSAM_sf"/>
</dbReference>
<dbReference type="AlphaFoldDB" id="A0A368BJK6"/>
<evidence type="ECO:0000256" key="6">
    <source>
        <dbReference type="ARBA" id="ARBA00023004"/>
    </source>
</evidence>
<dbReference type="NCBIfam" id="TIGR04508">
    <property type="entry name" value="queE_Cx14CxxC"/>
    <property type="match status" value="1"/>
</dbReference>
<dbReference type="InterPro" id="IPR030977">
    <property type="entry name" value="QueE_Cx14CxxC"/>
</dbReference>
<evidence type="ECO:0000256" key="1">
    <source>
        <dbReference type="ARBA" id="ARBA00022485"/>
    </source>
</evidence>
<dbReference type="Proteomes" id="UP000252147">
    <property type="component" value="Unassembled WGS sequence"/>
</dbReference>
<dbReference type="GO" id="GO:1904047">
    <property type="term" value="F:S-adenosyl-L-methionine binding"/>
    <property type="evidence" value="ECO:0007669"/>
    <property type="project" value="UniProtKB-UniRule"/>
</dbReference>
<dbReference type="Gene3D" id="3.20.20.70">
    <property type="entry name" value="Aldolase class I"/>
    <property type="match status" value="1"/>
</dbReference>
<comment type="caution">
    <text evidence="11">The sequence shown here is derived from an EMBL/GenBank/DDBJ whole genome shotgun (WGS) entry which is preliminary data.</text>
</comment>
<protein>
    <recommendedName>
        <fullName evidence="9">7-carboxy-7-deazaguanine synthase</fullName>
        <shortName evidence="9">CDG synthase</shortName>
        <ecNumber evidence="9">4.3.99.3</ecNumber>
    </recommendedName>
    <alternativeName>
        <fullName evidence="9">Queuosine biosynthesis protein QueE</fullName>
    </alternativeName>
</protein>
<evidence type="ECO:0000313" key="12">
    <source>
        <dbReference type="Proteomes" id="UP000252147"/>
    </source>
</evidence>
<feature type="binding site" evidence="9">
    <location>
        <position position="46"/>
    </location>
    <ligand>
        <name>[4Fe-4S] cluster</name>
        <dbReference type="ChEBI" id="CHEBI:49883"/>
        <note>4Fe-4S-S-AdoMet</note>
    </ligand>
</feature>
<dbReference type="GO" id="GO:0016840">
    <property type="term" value="F:carbon-nitrogen lyase activity"/>
    <property type="evidence" value="ECO:0007669"/>
    <property type="project" value="UniProtKB-UniRule"/>
</dbReference>
<dbReference type="PANTHER" id="PTHR42836:SF1">
    <property type="entry name" value="7-CARBOXY-7-DEAZAGUANINE SYNTHASE"/>
    <property type="match status" value="1"/>
</dbReference>
<dbReference type="PIRSF" id="PIRSF000370">
    <property type="entry name" value="QueE"/>
    <property type="match status" value="1"/>
</dbReference>
<dbReference type="SFLD" id="SFLDF00376">
    <property type="entry name" value="7-carboxy-7-deazaguanine_synth"/>
    <property type="match status" value="1"/>
</dbReference>
<keyword evidence="2 9" id="KW-0949">S-adenosyl-L-methionine</keyword>
<evidence type="ECO:0000256" key="4">
    <source>
        <dbReference type="ARBA" id="ARBA00022785"/>
    </source>
</evidence>
<dbReference type="GO" id="GO:0051539">
    <property type="term" value="F:4 iron, 4 sulfur cluster binding"/>
    <property type="evidence" value="ECO:0007669"/>
    <property type="project" value="UniProtKB-UniRule"/>
</dbReference>
<comment type="pathway">
    <text evidence="9">Purine metabolism; 7-cyano-7-deazaguanine biosynthesis.</text>
</comment>
<evidence type="ECO:0000256" key="7">
    <source>
        <dbReference type="ARBA" id="ARBA00023014"/>
    </source>
</evidence>
<dbReference type="EC" id="4.3.99.3" evidence="9"/>
<comment type="subunit">
    <text evidence="9">Homodimer.</text>
</comment>
<feature type="binding site" evidence="9">
    <location>
        <position position="51"/>
    </location>
    <ligand>
        <name>Mg(2+)</name>
        <dbReference type="ChEBI" id="CHEBI:18420"/>
    </ligand>
</feature>
<gene>
    <name evidence="9 11" type="primary">queE</name>
    <name evidence="11" type="ORF">DBW97_04700</name>
</gene>